<dbReference type="InterPro" id="IPR053842">
    <property type="entry name" value="NikA-like"/>
</dbReference>
<keyword evidence="2" id="KW-1185">Reference proteome</keyword>
<dbReference type="EMBL" id="FMXP01000005">
    <property type="protein sequence ID" value="SDB09427.1"/>
    <property type="molecule type" value="Genomic_DNA"/>
</dbReference>
<name>A0A1G6ALY2_9STRE</name>
<dbReference type="Proteomes" id="UP000182508">
    <property type="component" value="Unassembled WGS sequence"/>
</dbReference>
<gene>
    <name evidence="1" type="ORF">SAMN02910293_00489</name>
</gene>
<organism evidence="1 2">
    <name type="scientific">Streptococcus henryi</name>
    <dbReference type="NCBI Taxonomy" id="439219"/>
    <lineage>
        <taxon>Bacteria</taxon>
        <taxon>Bacillati</taxon>
        <taxon>Bacillota</taxon>
        <taxon>Bacilli</taxon>
        <taxon>Lactobacillales</taxon>
        <taxon>Streptococcaceae</taxon>
        <taxon>Streptococcus</taxon>
    </lineage>
</organism>
<dbReference type="RefSeq" id="WP_074485284.1">
    <property type="nucleotide sequence ID" value="NZ_FMXP01000005.1"/>
</dbReference>
<protein>
    <submittedName>
        <fullName evidence="1">Mobilisation protein (MobC)</fullName>
    </submittedName>
</protein>
<accession>A0A1G6ALY2</accession>
<sequence length="124" mass="14876">MSDEKKLYRQIQRKFRVTPRENELIKERMTLHGFKNFNTYARYMLLTGEVVTVDYSELVKLRTEINRIGTNINQLAKYVNTNEEVSLENYQSLQASLLEVKRLMDENFDKEVAIIERVLKERRE</sequence>
<proteinExistence type="predicted"/>
<dbReference type="STRING" id="439219.SAMN02910293_00489"/>
<evidence type="ECO:0000313" key="2">
    <source>
        <dbReference type="Proteomes" id="UP000182508"/>
    </source>
</evidence>
<dbReference type="AlphaFoldDB" id="A0A1G6ALY2"/>
<evidence type="ECO:0000313" key="1">
    <source>
        <dbReference type="EMBL" id="SDB09427.1"/>
    </source>
</evidence>
<reference evidence="1 2" key="1">
    <citation type="submission" date="2016-10" db="EMBL/GenBank/DDBJ databases">
        <authorList>
            <person name="de Groot N.N."/>
        </authorList>
    </citation>
    <scope>NUCLEOTIDE SEQUENCE [LARGE SCALE GENOMIC DNA]</scope>
    <source>
        <strain evidence="1 2">A-4</strain>
    </source>
</reference>
<dbReference type="Pfam" id="PF21983">
    <property type="entry name" value="NikA-like"/>
    <property type="match status" value="1"/>
</dbReference>